<sequence>MGNATQGLCVRCVVRFFVRSSKSDAGWLTPVKELLGDMAENLQADCVQSRQVFLVRHCPCMKTHYE</sequence>
<reference evidence="1 2" key="1">
    <citation type="journal article" date="2021" name="ISME Commun">
        <title>Automated analysis of genomic sequences facilitates high-throughput and comprehensive description of bacteria.</title>
        <authorList>
            <person name="Hitch T.C.A."/>
        </authorList>
    </citation>
    <scope>NUCLEOTIDE SEQUENCE [LARGE SCALE GENOMIC DNA]</scope>
    <source>
        <strain evidence="1 2">Sanger_31</strain>
    </source>
</reference>
<dbReference type="EMBL" id="JAOQJZ010000006">
    <property type="protein sequence ID" value="MCU6705706.1"/>
    <property type="molecule type" value="Genomic_DNA"/>
</dbReference>
<dbReference type="Proteomes" id="UP001208131">
    <property type="component" value="Unassembled WGS sequence"/>
</dbReference>
<name>A0AAE3LMC9_9FIRM</name>
<organism evidence="1 2">
    <name type="scientific">Hominimerdicola aceti</name>
    <dbReference type="NCBI Taxonomy" id="2981726"/>
    <lineage>
        <taxon>Bacteria</taxon>
        <taxon>Bacillati</taxon>
        <taxon>Bacillota</taxon>
        <taxon>Clostridia</taxon>
        <taxon>Eubacteriales</taxon>
        <taxon>Oscillospiraceae</taxon>
        <taxon>Hominimerdicola</taxon>
    </lineage>
</organism>
<evidence type="ECO:0000313" key="1">
    <source>
        <dbReference type="EMBL" id="MCU6705706.1"/>
    </source>
</evidence>
<protein>
    <submittedName>
        <fullName evidence="1">Uncharacterized protein</fullName>
    </submittedName>
</protein>
<dbReference type="RefSeq" id="WP_118054429.1">
    <property type="nucleotide sequence ID" value="NZ_JAOQJZ010000006.1"/>
</dbReference>
<keyword evidence="2" id="KW-1185">Reference proteome</keyword>
<dbReference type="AlphaFoldDB" id="A0AAE3LMC9"/>
<comment type="caution">
    <text evidence="1">The sequence shown here is derived from an EMBL/GenBank/DDBJ whole genome shotgun (WGS) entry which is preliminary data.</text>
</comment>
<gene>
    <name evidence="1" type="ORF">OCV57_07195</name>
</gene>
<proteinExistence type="predicted"/>
<accession>A0AAE3LMC9</accession>
<evidence type="ECO:0000313" key="2">
    <source>
        <dbReference type="Proteomes" id="UP001208131"/>
    </source>
</evidence>